<keyword evidence="1" id="KW-0175">Coiled coil</keyword>
<organism evidence="2 3">
    <name type="scientific">Uncinula necator</name>
    <name type="common">Grape powdery mildew</name>
    <dbReference type="NCBI Taxonomy" id="52586"/>
    <lineage>
        <taxon>Eukaryota</taxon>
        <taxon>Fungi</taxon>
        <taxon>Dikarya</taxon>
        <taxon>Ascomycota</taxon>
        <taxon>Pezizomycotina</taxon>
        <taxon>Leotiomycetes</taxon>
        <taxon>Erysiphales</taxon>
        <taxon>Erysiphaceae</taxon>
        <taxon>Erysiphe</taxon>
    </lineage>
</organism>
<keyword evidence="3" id="KW-1185">Reference proteome</keyword>
<evidence type="ECO:0000313" key="3">
    <source>
        <dbReference type="Proteomes" id="UP000030854"/>
    </source>
</evidence>
<evidence type="ECO:0000256" key="1">
    <source>
        <dbReference type="SAM" id="Coils"/>
    </source>
</evidence>
<dbReference type="HOGENOM" id="CLU_113435_0_0_1"/>
<dbReference type="Proteomes" id="UP000030854">
    <property type="component" value="Unassembled WGS sequence"/>
</dbReference>
<protein>
    <submittedName>
        <fullName evidence="2">Uncharacterized protein</fullName>
    </submittedName>
</protein>
<sequence length="211" mass="24499">MSDSGPSSKRAHSPSSDYERNVEFETLVELKDILTGDLNRLRENIERLNKVWIEAVEKNMPEEKCSHYFDKFETAELRYEDKISQLKDVVQQISKLRIEGLSAKKAKIQTAVPFAKVELSHLQTMGIDIDIYGREFELPGEKQKLEPSKWLLETLGLLQKHWTTLKEAGRRTYIDAIILASIDHATRGLEEERMDKEWDTGAWKRRLLGRV</sequence>
<reference evidence="2 3" key="1">
    <citation type="journal article" date="2014" name="BMC Genomics">
        <title>Adaptive genomic structural variation in the grape powdery mildew pathogen, Erysiphe necator.</title>
        <authorList>
            <person name="Jones L."/>
            <person name="Riaz S."/>
            <person name="Morales-Cruz A."/>
            <person name="Amrine K.C."/>
            <person name="McGuire B."/>
            <person name="Gubler W.D."/>
            <person name="Walker M.A."/>
            <person name="Cantu D."/>
        </authorList>
    </citation>
    <scope>NUCLEOTIDE SEQUENCE [LARGE SCALE GENOMIC DNA]</scope>
    <source>
        <strain evidence="3">c</strain>
    </source>
</reference>
<accession>A0A0B1P4C0</accession>
<comment type="caution">
    <text evidence="2">The sequence shown here is derived from an EMBL/GenBank/DDBJ whole genome shotgun (WGS) entry which is preliminary data.</text>
</comment>
<dbReference type="EMBL" id="JNVN01002268">
    <property type="protein sequence ID" value="KHJ32175.1"/>
    <property type="molecule type" value="Genomic_DNA"/>
</dbReference>
<feature type="coiled-coil region" evidence="1">
    <location>
        <begin position="31"/>
        <end position="58"/>
    </location>
</feature>
<dbReference type="AlphaFoldDB" id="A0A0B1P4C0"/>
<name>A0A0B1P4C0_UNCNE</name>
<evidence type="ECO:0000313" key="2">
    <source>
        <dbReference type="EMBL" id="KHJ32175.1"/>
    </source>
</evidence>
<proteinExistence type="predicted"/>
<gene>
    <name evidence="2" type="ORF">EV44_g4970</name>
</gene>